<evidence type="ECO:0000313" key="1">
    <source>
        <dbReference type="EMBL" id="KAK3601929.1"/>
    </source>
</evidence>
<reference evidence="1" key="2">
    <citation type="journal article" date="2021" name="Genome Biol. Evol.">
        <title>Developing a high-quality reference genome for a parasitic bivalve with doubly uniparental inheritance (Bivalvia: Unionida).</title>
        <authorList>
            <person name="Smith C.H."/>
        </authorList>
    </citation>
    <scope>NUCLEOTIDE SEQUENCE</scope>
    <source>
        <strain evidence="1">CHS0354</strain>
        <tissue evidence="1">Mantle</tissue>
    </source>
</reference>
<dbReference type="EMBL" id="JAEAOA010000013">
    <property type="protein sequence ID" value="KAK3601929.1"/>
    <property type="molecule type" value="Genomic_DNA"/>
</dbReference>
<evidence type="ECO:0000313" key="2">
    <source>
        <dbReference type="Proteomes" id="UP001195483"/>
    </source>
</evidence>
<gene>
    <name evidence="1" type="ORF">CHS0354_000007</name>
</gene>
<comment type="caution">
    <text evidence="1">The sequence shown here is derived from an EMBL/GenBank/DDBJ whole genome shotgun (WGS) entry which is preliminary data.</text>
</comment>
<keyword evidence="2" id="KW-1185">Reference proteome</keyword>
<dbReference type="AlphaFoldDB" id="A0AAE0T1D7"/>
<reference evidence="1" key="3">
    <citation type="submission" date="2023-05" db="EMBL/GenBank/DDBJ databases">
        <authorList>
            <person name="Smith C.H."/>
        </authorList>
    </citation>
    <scope>NUCLEOTIDE SEQUENCE</scope>
    <source>
        <strain evidence="1">CHS0354</strain>
        <tissue evidence="1">Mantle</tissue>
    </source>
</reference>
<sequence length="143" mass="15612">MQNPVFNCVVLPGCCKSVAAMKRLTICLPPSPVSQPTPWASSFCIVSCDFPNEDGPSFPYLLATRQSAFTRQWRQTLPGDKVTKCVSTLLYNIAIEDESSHCRIAKVFAEPGVDVKVAVGCYNHINNSANTCWSEITLPELGA</sequence>
<proteinExistence type="predicted"/>
<organism evidence="1 2">
    <name type="scientific">Potamilus streckersoni</name>
    <dbReference type="NCBI Taxonomy" id="2493646"/>
    <lineage>
        <taxon>Eukaryota</taxon>
        <taxon>Metazoa</taxon>
        <taxon>Spiralia</taxon>
        <taxon>Lophotrochozoa</taxon>
        <taxon>Mollusca</taxon>
        <taxon>Bivalvia</taxon>
        <taxon>Autobranchia</taxon>
        <taxon>Heteroconchia</taxon>
        <taxon>Palaeoheterodonta</taxon>
        <taxon>Unionida</taxon>
        <taxon>Unionoidea</taxon>
        <taxon>Unionidae</taxon>
        <taxon>Ambleminae</taxon>
        <taxon>Lampsilini</taxon>
        <taxon>Potamilus</taxon>
    </lineage>
</organism>
<accession>A0AAE0T1D7</accession>
<reference evidence="1" key="1">
    <citation type="journal article" date="2021" name="Genome Biol. Evol.">
        <title>A High-Quality Reference Genome for a Parasitic Bivalve with Doubly Uniparental Inheritance (Bivalvia: Unionida).</title>
        <authorList>
            <person name="Smith C.H."/>
        </authorList>
    </citation>
    <scope>NUCLEOTIDE SEQUENCE</scope>
    <source>
        <strain evidence="1">CHS0354</strain>
    </source>
</reference>
<protein>
    <submittedName>
        <fullName evidence="1">Uncharacterized protein</fullName>
    </submittedName>
</protein>
<name>A0AAE0T1D7_9BIVA</name>
<dbReference type="Proteomes" id="UP001195483">
    <property type="component" value="Unassembled WGS sequence"/>
</dbReference>